<dbReference type="InterPro" id="IPR023186">
    <property type="entry name" value="IUNH"/>
</dbReference>
<dbReference type="Proteomes" id="UP000500767">
    <property type="component" value="Chromosome"/>
</dbReference>
<keyword evidence="2" id="KW-0326">Glycosidase</keyword>
<dbReference type="InterPro" id="IPR015910">
    <property type="entry name" value="I/U_nuclsd_hydro_CS"/>
</dbReference>
<dbReference type="KEGG" id="lck:HN018_14420"/>
<reference evidence="4 5" key="1">
    <citation type="journal article" date="2014" name="World J. Microbiol. Biotechnol.">
        <title>Biodiversity and physiological characteristics of Antarctic and Arctic lichens-associated bacteria.</title>
        <authorList>
            <person name="Lee Y.M."/>
            <person name="Kim E.H."/>
            <person name="Lee H.K."/>
            <person name="Hong S.G."/>
        </authorList>
    </citation>
    <scope>NUCLEOTIDE SEQUENCE [LARGE SCALE GENOMIC DNA]</scope>
    <source>
        <strain evidence="4 5">PAMC 26569</strain>
    </source>
</reference>
<dbReference type="InterPro" id="IPR036452">
    <property type="entry name" value="Ribo_hydro-like"/>
</dbReference>
<dbReference type="RefSeq" id="WP_171833396.1">
    <property type="nucleotide sequence ID" value="NZ_CP053708.1"/>
</dbReference>
<protein>
    <recommendedName>
        <fullName evidence="3">Inosine/uridine-preferring nucleoside hydrolase domain-containing protein</fullName>
    </recommendedName>
</protein>
<dbReference type="Gene3D" id="3.90.245.10">
    <property type="entry name" value="Ribonucleoside hydrolase-like"/>
    <property type="match status" value="1"/>
</dbReference>
<dbReference type="PANTHER" id="PTHR12304">
    <property type="entry name" value="INOSINE-URIDINE PREFERRING NUCLEOSIDE HYDROLASE"/>
    <property type="match status" value="1"/>
</dbReference>
<evidence type="ECO:0000313" key="4">
    <source>
        <dbReference type="EMBL" id="QKE91081.1"/>
    </source>
</evidence>
<gene>
    <name evidence="4" type="ORF">HN018_14420</name>
</gene>
<keyword evidence="1" id="KW-0378">Hydrolase</keyword>
<organism evidence="4 5">
    <name type="scientific">Lichenicola cladoniae</name>
    <dbReference type="NCBI Taxonomy" id="1484109"/>
    <lineage>
        <taxon>Bacteria</taxon>
        <taxon>Pseudomonadati</taxon>
        <taxon>Pseudomonadota</taxon>
        <taxon>Alphaproteobacteria</taxon>
        <taxon>Acetobacterales</taxon>
        <taxon>Acetobacteraceae</taxon>
        <taxon>Lichenicola</taxon>
    </lineage>
</organism>
<evidence type="ECO:0000256" key="1">
    <source>
        <dbReference type="ARBA" id="ARBA00022801"/>
    </source>
</evidence>
<dbReference type="PANTHER" id="PTHR12304:SF4">
    <property type="entry name" value="URIDINE NUCLEOSIDASE"/>
    <property type="match status" value="1"/>
</dbReference>
<dbReference type="PROSITE" id="PS01247">
    <property type="entry name" value="IUNH"/>
    <property type="match status" value="1"/>
</dbReference>
<evidence type="ECO:0000259" key="3">
    <source>
        <dbReference type="Pfam" id="PF01156"/>
    </source>
</evidence>
<dbReference type="GO" id="GO:0045437">
    <property type="term" value="F:uridine nucleosidase activity"/>
    <property type="evidence" value="ECO:0007669"/>
    <property type="project" value="UniProtKB-ARBA"/>
</dbReference>
<dbReference type="GO" id="GO:0008477">
    <property type="term" value="F:purine nucleosidase activity"/>
    <property type="evidence" value="ECO:0007669"/>
    <property type="project" value="TreeGrafter"/>
</dbReference>
<dbReference type="GO" id="GO:0005829">
    <property type="term" value="C:cytosol"/>
    <property type="evidence" value="ECO:0007669"/>
    <property type="project" value="TreeGrafter"/>
</dbReference>
<dbReference type="AlphaFoldDB" id="A0A6M8HSB6"/>
<dbReference type="EMBL" id="CP053708">
    <property type="protein sequence ID" value="QKE91081.1"/>
    <property type="molecule type" value="Genomic_DNA"/>
</dbReference>
<feature type="domain" description="Inosine/uridine-preferring nucleoside hydrolase" evidence="3">
    <location>
        <begin position="46"/>
        <end position="340"/>
    </location>
</feature>
<proteinExistence type="predicted"/>
<sequence length="350" mass="37723">MSINRRLLLGGLIASGTMAMTPRTLHAAEPGVSDTPLPRLLNNHRVIIDTDPGNDDAIAILMALDAPNLQVEAITIAPGNIRYDKEVRNALYVVELAGYAGKVAVHPGMTHPILDRPYSTSTFIHGTDGLGKAAVPTVRQQPDPEHAVDAIRRIVRRYPGEVVILALGGLTNVAMALLRDPAIASMIKGIQFVGSAGNAVPSFNSMVDPEAADIVLRSGAPVTMGLGRQYDSLLTRADFDHVASFDTPRSRFFMQSNELRLTFEMSARNAPGSVNADPLATAMVIDPGIGIKFKAIHARVELEGELTRGDILYGENRYSMVPTLPANVNLCTEASNDDFKRILFATLAHR</sequence>
<name>A0A6M8HSB6_9PROT</name>
<accession>A0A6M8HSB6</accession>
<dbReference type="InterPro" id="IPR001910">
    <property type="entry name" value="Inosine/uridine_hydrolase_dom"/>
</dbReference>
<evidence type="ECO:0000313" key="5">
    <source>
        <dbReference type="Proteomes" id="UP000500767"/>
    </source>
</evidence>
<dbReference type="Pfam" id="PF01156">
    <property type="entry name" value="IU_nuc_hydro"/>
    <property type="match status" value="1"/>
</dbReference>
<dbReference type="SUPFAM" id="SSF53590">
    <property type="entry name" value="Nucleoside hydrolase"/>
    <property type="match status" value="1"/>
</dbReference>
<dbReference type="GO" id="GO:0006152">
    <property type="term" value="P:purine nucleoside catabolic process"/>
    <property type="evidence" value="ECO:0007669"/>
    <property type="project" value="TreeGrafter"/>
</dbReference>
<keyword evidence="5" id="KW-1185">Reference proteome</keyword>
<evidence type="ECO:0000256" key="2">
    <source>
        <dbReference type="ARBA" id="ARBA00023295"/>
    </source>
</evidence>